<feature type="transmembrane region" description="Helical" evidence="6">
    <location>
        <begin position="268"/>
        <end position="298"/>
    </location>
</feature>
<evidence type="ECO:0000256" key="2">
    <source>
        <dbReference type="ARBA" id="ARBA00022475"/>
    </source>
</evidence>
<dbReference type="PANTHER" id="PTHR11048">
    <property type="entry name" value="PRENYLTRANSFERASES"/>
    <property type="match status" value="1"/>
</dbReference>
<dbReference type="NCBIfam" id="NF006088">
    <property type="entry name" value="PRK08238.1"/>
    <property type="match status" value="1"/>
</dbReference>
<dbReference type="EC" id="2.4.2.45" evidence="7"/>
<reference evidence="8" key="1">
    <citation type="submission" date="2017-05" db="EMBL/GenBank/DDBJ databases">
        <authorList>
            <person name="Rodrigo-Torres L."/>
            <person name="Arahal R. D."/>
            <person name="Lucena T."/>
        </authorList>
    </citation>
    <scope>NUCLEOTIDE SEQUENCE [LARGE SCALE GENOMIC DNA]</scope>
    <source>
        <strain evidence="8">CECT 8715</strain>
    </source>
</reference>
<feature type="transmembrane region" description="Helical" evidence="6">
    <location>
        <begin position="310"/>
        <end position="330"/>
    </location>
</feature>
<dbReference type="Pfam" id="PF12710">
    <property type="entry name" value="HAD"/>
    <property type="match status" value="1"/>
</dbReference>
<dbReference type="GO" id="GO:0009247">
    <property type="term" value="P:glycolipid biosynthetic process"/>
    <property type="evidence" value="ECO:0007669"/>
    <property type="project" value="TreeGrafter"/>
</dbReference>
<keyword evidence="3 6" id="KW-0812">Transmembrane</keyword>
<accession>A0A238JX06</accession>
<dbReference type="SUPFAM" id="SSF56784">
    <property type="entry name" value="HAD-like"/>
    <property type="match status" value="1"/>
</dbReference>
<keyword evidence="5 6" id="KW-0472">Membrane</keyword>
<feature type="transmembrane region" description="Helical" evidence="6">
    <location>
        <begin position="336"/>
        <end position="354"/>
    </location>
</feature>
<dbReference type="RefSeq" id="WP_093962155.1">
    <property type="nucleotide sequence ID" value="NZ_FXYG01000001.1"/>
</dbReference>
<organism evidence="7 8">
    <name type="scientific">Ruegeria arenilitoris</name>
    <dbReference type="NCBI Taxonomy" id="1173585"/>
    <lineage>
        <taxon>Bacteria</taxon>
        <taxon>Pseudomonadati</taxon>
        <taxon>Pseudomonadota</taxon>
        <taxon>Alphaproteobacteria</taxon>
        <taxon>Rhodobacterales</taxon>
        <taxon>Roseobacteraceae</taxon>
        <taxon>Ruegeria</taxon>
    </lineage>
</organism>
<proteinExistence type="predicted"/>
<evidence type="ECO:0000256" key="4">
    <source>
        <dbReference type="ARBA" id="ARBA00022989"/>
    </source>
</evidence>
<dbReference type="Gene3D" id="3.40.50.1000">
    <property type="entry name" value="HAD superfamily/HAD-like"/>
    <property type="match status" value="1"/>
</dbReference>
<evidence type="ECO:0000256" key="3">
    <source>
        <dbReference type="ARBA" id="ARBA00022692"/>
    </source>
</evidence>
<dbReference type="InterPro" id="IPR023214">
    <property type="entry name" value="HAD_sf"/>
</dbReference>
<comment type="subcellular location">
    <subcellularLocation>
        <location evidence="1">Membrane</location>
        <topology evidence="1">Multi-pass membrane protein</topology>
    </subcellularLocation>
</comment>
<dbReference type="CDD" id="cd07519">
    <property type="entry name" value="HAD_PTase"/>
    <property type="match status" value="1"/>
</dbReference>
<dbReference type="GO" id="GO:0016765">
    <property type="term" value="F:transferase activity, transferring alkyl or aryl (other than methyl) groups"/>
    <property type="evidence" value="ECO:0007669"/>
    <property type="project" value="InterPro"/>
</dbReference>
<keyword evidence="4 6" id="KW-1133">Transmembrane helix</keyword>
<feature type="transmembrane region" description="Helical" evidence="6">
    <location>
        <begin position="383"/>
        <end position="404"/>
    </location>
</feature>
<feature type="transmembrane region" description="Helical" evidence="6">
    <location>
        <begin position="215"/>
        <end position="236"/>
    </location>
</feature>
<dbReference type="Pfam" id="PF01040">
    <property type="entry name" value="UbiA"/>
    <property type="match status" value="1"/>
</dbReference>
<dbReference type="CDD" id="cd13963">
    <property type="entry name" value="PT_UbiA_2"/>
    <property type="match status" value="1"/>
</dbReference>
<dbReference type="Gene3D" id="1.10.357.140">
    <property type="entry name" value="UbiA prenyltransferase"/>
    <property type="match status" value="1"/>
</dbReference>
<dbReference type="GO" id="GO:0016757">
    <property type="term" value="F:glycosyltransferase activity"/>
    <property type="evidence" value="ECO:0007669"/>
    <property type="project" value="UniProtKB-KW"/>
</dbReference>
<protein>
    <submittedName>
        <fullName evidence="7">Decaprenyl-phosphate phosphoribosyltransferase</fullName>
        <ecNumber evidence="7">2.4.2.45</ecNumber>
    </submittedName>
</protein>
<feature type="transmembrane region" description="Helical" evidence="6">
    <location>
        <begin position="416"/>
        <end position="434"/>
    </location>
</feature>
<keyword evidence="7" id="KW-0808">Transferase</keyword>
<name>A0A238JX06_9RHOB</name>
<dbReference type="Proteomes" id="UP000202485">
    <property type="component" value="Unassembled WGS sequence"/>
</dbReference>
<evidence type="ECO:0000313" key="7">
    <source>
        <dbReference type="EMBL" id="SMX34747.1"/>
    </source>
</evidence>
<evidence type="ECO:0000256" key="6">
    <source>
        <dbReference type="SAM" id="Phobius"/>
    </source>
</evidence>
<evidence type="ECO:0000256" key="1">
    <source>
        <dbReference type="ARBA" id="ARBA00004141"/>
    </source>
</evidence>
<feature type="transmembrane region" description="Helical" evidence="6">
    <location>
        <begin position="454"/>
        <end position="471"/>
    </location>
</feature>
<evidence type="ECO:0000256" key="5">
    <source>
        <dbReference type="ARBA" id="ARBA00023136"/>
    </source>
</evidence>
<sequence>MCKILVVDLDGTLLKSDMLYESFWSAFGRNWRSPFHSAAALLGGRASLKRYLAEEAEIDVTSLPYDPKVVEYVEKWRADGGKTALVTASDEGIAQSIGAHLGIFDEVYGSDGSLNLKGENKAEFLDERFGPGGYAYMGDSHADLAVWRRANLAVSVNAGPGLAKQAEAVAPKVEHLHTHEVTAKSYLKALRPHQWMKNLLVFLPMLAAHQLTGQVFWLSLLAFISFSLIASSVYVLNDLLDLAADRAHPRKRARPFASGSIPISSGTWMAAGLLISGSVIAAMVGLEFFLVMVAYYALTTGYSLYLKRQLVIDICVLAGLYTTRIVAGGAATGLELSVWLLAFSMFLFLSLAAVKRQAELVDYAARGKLSATGRGYHVDDLPIISMIAVSAGYVAVLVMALYVSSPVVVQLYSYPQALWGVCAVLLFWITRTVMITHRGNMHDDPVIYAAKDPVSLLCFAIILLFVVAGSML</sequence>
<keyword evidence="2" id="KW-1003">Cell membrane</keyword>
<dbReference type="OrthoDB" id="9803632at2"/>
<evidence type="ECO:0000313" key="8">
    <source>
        <dbReference type="Proteomes" id="UP000202485"/>
    </source>
</evidence>
<dbReference type="InterPro" id="IPR039653">
    <property type="entry name" value="Prenyltransferase"/>
</dbReference>
<dbReference type="InterPro" id="IPR044878">
    <property type="entry name" value="UbiA_sf"/>
</dbReference>
<dbReference type="GO" id="GO:0005886">
    <property type="term" value="C:plasma membrane"/>
    <property type="evidence" value="ECO:0007669"/>
    <property type="project" value="TreeGrafter"/>
</dbReference>
<keyword evidence="8" id="KW-1185">Reference proteome</keyword>
<dbReference type="EMBL" id="FXYG01000001">
    <property type="protein sequence ID" value="SMX34747.1"/>
    <property type="molecule type" value="Genomic_DNA"/>
</dbReference>
<dbReference type="InterPro" id="IPR000537">
    <property type="entry name" value="UbiA_prenyltransferase"/>
</dbReference>
<dbReference type="PANTHER" id="PTHR11048:SF5">
    <property type="entry name" value="DECAPRENYL-PHOSPHATE PHOSPHORIBOSYLTRANSFERASE"/>
    <property type="match status" value="1"/>
</dbReference>
<gene>
    <name evidence="7" type="ORF">RUA8715_00611</name>
</gene>
<keyword evidence="7" id="KW-0328">Glycosyltransferase</keyword>
<dbReference type="InterPro" id="IPR036412">
    <property type="entry name" value="HAD-like_sf"/>
</dbReference>
<dbReference type="AlphaFoldDB" id="A0A238JX06"/>